<accession>A0ABP4ES66</accession>
<dbReference type="Pfam" id="PF02374">
    <property type="entry name" value="ArsA_ATPase"/>
    <property type="match status" value="1"/>
</dbReference>
<comment type="similarity">
    <text evidence="1">Belongs to the arsA ATPase family.</text>
</comment>
<evidence type="ECO:0000256" key="1">
    <source>
        <dbReference type="ARBA" id="ARBA00011040"/>
    </source>
</evidence>
<feature type="domain" description="ArsA/GET3 Anion-transporting ATPase-like" evidence="2">
    <location>
        <begin position="9"/>
        <end position="273"/>
    </location>
</feature>
<organism evidence="4 5">
    <name type="scientific">Kitasatospora arboriphila</name>
    <dbReference type="NCBI Taxonomy" id="258052"/>
    <lineage>
        <taxon>Bacteria</taxon>
        <taxon>Bacillati</taxon>
        <taxon>Actinomycetota</taxon>
        <taxon>Actinomycetes</taxon>
        <taxon>Kitasatosporales</taxon>
        <taxon>Streptomycetaceae</taxon>
        <taxon>Kitasatospora</taxon>
    </lineage>
</organism>
<dbReference type="Gene3D" id="3.40.50.300">
    <property type="entry name" value="P-loop containing nucleotide triphosphate hydrolases"/>
    <property type="match status" value="1"/>
</dbReference>
<keyword evidence="5" id="KW-1185">Reference proteome</keyword>
<feature type="domain" description="ArsA HSP20-like" evidence="3">
    <location>
        <begin position="320"/>
        <end position="378"/>
    </location>
</feature>
<name>A0ABP4ES66_9ACTN</name>
<sequence length="389" mass="40877">MSPRTVLVTGEGSAVVAAATALHSARTGRRTLLLAADDPHRAVDDLLDTRLTAEPAPYGERLAVARIDEQAALRSALDGFGARLAPALDLLGADPLDPEELTPLPGTRQLALLRALRTADAETVVVAAPAPAELIATLALPEQLVRYLDRLLPEQRQAARALRPLLAALAGVPMPADWLFDARAAACAALADARAVIEAPGTSVRLVVDADAHGTGELRRIRAALALHGRRLDAVVAHRVLPSAAAASPDPWLAGRAARQQERLADLASGLGAVPLLTAEWPEVALEAIADQLYAGGEPGPGEAPEPWVEDRLAEEGLLVWHLALPGAERSGLELVRRGDELVVGTGGHRRLLPLPSALRRCTVSGAGLHDGVLSVRFAPDPALWPARR</sequence>
<dbReference type="InterPro" id="IPR008978">
    <property type="entry name" value="HSP20-like_chaperone"/>
</dbReference>
<protein>
    <submittedName>
        <fullName evidence="4">ArsA-related P-loop ATPase</fullName>
    </submittedName>
</protein>
<dbReference type="Pfam" id="PF17886">
    <property type="entry name" value="ArsA_HSP20"/>
    <property type="match status" value="1"/>
</dbReference>
<dbReference type="PANTHER" id="PTHR10803:SF3">
    <property type="entry name" value="ATPASE GET3"/>
    <property type="match status" value="1"/>
</dbReference>
<dbReference type="Gene3D" id="2.60.40.790">
    <property type="match status" value="1"/>
</dbReference>
<dbReference type="InterPro" id="IPR027417">
    <property type="entry name" value="P-loop_NTPase"/>
</dbReference>
<gene>
    <name evidence="4" type="ORF">GCM10009663_73790</name>
</gene>
<comment type="caution">
    <text evidence="4">The sequence shown here is derived from an EMBL/GenBank/DDBJ whole genome shotgun (WGS) entry which is preliminary data.</text>
</comment>
<dbReference type="InterPro" id="IPR040612">
    <property type="entry name" value="ArsA_HSP20-like"/>
</dbReference>
<reference evidence="5" key="1">
    <citation type="journal article" date="2019" name="Int. J. Syst. Evol. Microbiol.">
        <title>The Global Catalogue of Microorganisms (GCM) 10K type strain sequencing project: providing services to taxonomists for standard genome sequencing and annotation.</title>
        <authorList>
            <consortium name="The Broad Institute Genomics Platform"/>
            <consortium name="The Broad Institute Genome Sequencing Center for Infectious Disease"/>
            <person name="Wu L."/>
            <person name="Ma J."/>
        </authorList>
    </citation>
    <scope>NUCLEOTIDE SEQUENCE [LARGE SCALE GENOMIC DNA]</scope>
    <source>
        <strain evidence="5">JCM 13002</strain>
    </source>
</reference>
<evidence type="ECO:0000313" key="4">
    <source>
        <dbReference type="EMBL" id="GAA1123979.1"/>
    </source>
</evidence>
<dbReference type="Proteomes" id="UP001499987">
    <property type="component" value="Unassembled WGS sequence"/>
</dbReference>
<dbReference type="PANTHER" id="PTHR10803">
    <property type="entry name" value="ARSENICAL PUMP-DRIVING ATPASE ARSENITE-TRANSLOCATING ATPASE"/>
    <property type="match status" value="1"/>
</dbReference>
<dbReference type="InterPro" id="IPR025723">
    <property type="entry name" value="ArsA/GET3_ATPase-like"/>
</dbReference>
<evidence type="ECO:0000259" key="3">
    <source>
        <dbReference type="Pfam" id="PF17886"/>
    </source>
</evidence>
<evidence type="ECO:0000313" key="5">
    <source>
        <dbReference type="Proteomes" id="UP001499987"/>
    </source>
</evidence>
<dbReference type="EMBL" id="BAAALD010000142">
    <property type="protein sequence ID" value="GAA1123979.1"/>
    <property type="molecule type" value="Genomic_DNA"/>
</dbReference>
<dbReference type="RefSeq" id="WP_344628135.1">
    <property type="nucleotide sequence ID" value="NZ_BAAALD010000142.1"/>
</dbReference>
<dbReference type="InterPro" id="IPR016300">
    <property type="entry name" value="ATPase_ArsA/GET3"/>
</dbReference>
<proteinExistence type="inferred from homology"/>
<evidence type="ECO:0000259" key="2">
    <source>
        <dbReference type="Pfam" id="PF02374"/>
    </source>
</evidence>
<dbReference type="SUPFAM" id="SSF52540">
    <property type="entry name" value="P-loop containing nucleoside triphosphate hydrolases"/>
    <property type="match status" value="1"/>
</dbReference>